<evidence type="ECO:0000313" key="3">
    <source>
        <dbReference type="Proteomes" id="UP001177670"/>
    </source>
</evidence>
<feature type="compositionally biased region" description="Polar residues" evidence="1">
    <location>
        <begin position="1"/>
        <end position="10"/>
    </location>
</feature>
<protein>
    <submittedName>
        <fullName evidence="2">Uncharacterized protein</fullName>
    </submittedName>
</protein>
<dbReference type="AlphaFoldDB" id="A0AA40FDL7"/>
<sequence length="52" mass="5794">MRYHLWTSSSHTRDKSPSKERDAKKSGGEWHGNQPPPKLVPVIVRLAGLSGL</sequence>
<comment type="caution">
    <text evidence="2">The sequence shown here is derived from an EMBL/GenBank/DDBJ whole genome shotgun (WGS) entry which is preliminary data.</text>
</comment>
<name>A0AA40FDL7_9HYME</name>
<feature type="compositionally biased region" description="Basic and acidic residues" evidence="1">
    <location>
        <begin position="11"/>
        <end position="28"/>
    </location>
</feature>
<evidence type="ECO:0000256" key="1">
    <source>
        <dbReference type="SAM" id="MobiDB-lite"/>
    </source>
</evidence>
<proteinExistence type="predicted"/>
<reference evidence="2" key="1">
    <citation type="submission" date="2021-10" db="EMBL/GenBank/DDBJ databases">
        <title>Melipona bicolor Genome sequencing and assembly.</title>
        <authorList>
            <person name="Araujo N.S."/>
            <person name="Arias M.C."/>
        </authorList>
    </citation>
    <scope>NUCLEOTIDE SEQUENCE</scope>
    <source>
        <strain evidence="2">USP_2M_L1-L4_2017</strain>
        <tissue evidence="2">Whole body</tissue>
    </source>
</reference>
<gene>
    <name evidence="2" type="ORF">K0M31_016994</name>
</gene>
<feature type="region of interest" description="Disordered" evidence="1">
    <location>
        <begin position="1"/>
        <end position="38"/>
    </location>
</feature>
<keyword evidence="3" id="KW-1185">Reference proteome</keyword>
<organism evidence="2 3">
    <name type="scientific">Melipona bicolor</name>
    <dbReference type="NCBI Taxonomy" id="60889"/>
    <lineage>
        <taxon>Eukaryota</taxon>
        <taxon>Metazoa</taxon>
        <taxon>Ecdysozoa</taxon>
        <taxon>Arthropoda</taxon>
        <taxon>Hexapoda</taxon>
        <taxon>Insecta</taxon>
        <taxon>Pterygota</taxon>
        <taxon>Neoptera</taxon>
        <taxon>Endopterygota</taxon>
        <taxon>Hymenoptera</taxon>
        <taxon>Apocrita</taxon>
        <taxon>Aculeata</taxon>
        <taxon>Apoidea</taxon>
        <taxon>Anthophila</taxon>
        <taxon>Apidae</taxon>
        <taxon>Melipona</taxon>
    </lineage>
</organism>
<dbReference type="EMBL" id="JAHYIQ010000056">
    <property type="protein sequence ID" value="KAK1117071.1"/>
    <property type="molecule type" value="Genomic_DNA"/>
</dbReference>
<evidence type="ECO:0000313" key="2">
    <source>
        <dbReference type="EMBL" id="KAK1117071.1"/>
    </source>
</evidence>
<dbReference type="Proteomes" id="UP001177670">
    <property type="component" value="Unassembled WGS sequence"/>
</dbReference>
<accession>A0AA40FDL7</accession>